<dbReference type="AlphaFoldDB" id="A0A183MMY4"/>
<organism evidence="8 9">
    <name type="scientific">Schistosoma margrebowiei</name>
    <dbReference type="NCBI Taxonomy" id="48269"/>
    <lineage>
        <taxon>Eukaryota</taxon>
        <taxon>Metazoa</taxon>
        <taxon>Spiralia</taxon>
        <taxon>Lophotrochozoa</taxon>
        <taxon>Platyhelminthes</taxon>
        <taxon>Trematoda</taxon>
        <taxon>Digenea</taxon>
        <taxon>Strigeidida</taxon>
        <taxon>Schistosomatoidea</taxon>
        <taxon>Schistosomatidae</taxon>
        <taxon>Schistosoma</taxon>
    </lineage>
</organism>
<keyword evidence="9" id="KW-1185">Reference proteome</keyword>
<dbReference type="STRING" id="48269.A0A183MMY4"/>
<dbReference type="GO" id="GO:0006506">
    <property type="term" value="P:GPI anchor biosynthetic process"/>
    <property type="evidence" value="ECO:0007669"/>
    <property type="project" value="UniProtKB-UniPathway"/>
</dbReference>
<comment type="subcellular location">
    <subcellularLocation>
        <location evidence="1">Endoplasmic reticulum membrane</location>
        <topology evidence="1">Multi-pass membrane protein</topology>
    </subcellularLocation>
</comment>
<proteinExistence type="predicted"/>
<dbReference type="Pfam" id="PF06699">
    <property type="entry name" value="PIG-F"/>
    <property type="match status" value="1"/>
</dbReference>
<evidence type="ECO:0000256" key="2">
    <source>
        <dbReference type="ARBA" id="ARBA00004687"/>
    </source>
</evidence>
<dbReference type="Pfam" id="PF13679">
    <property type="entry name" value="Methyltransf_32"/>
    <property type="match status" value="1"/>
</dbReference>
<evidence type="ECO:0000313" key="9">
    <source>
        <dbReference type="Proteomes" id="UP000277204"/>
    </source>
</evidence>
<dbReference type="InterPro" id="IPR025714">
    <property type="entry name" value="Methyltranfer_dom"/>
</dbReference>
<dbReference type="Proteomes" id="UP000277204">
    <property type="component" value="Unassembled WGS sequence"/>
</dbReference>
<gene>
    <name evidence="8" type="ORF">SMRZ_LOCUS17409</name>
</gene>
<evidence type="ECO:0000256" key="4">
    <source>
        <dbReference type="ARBA" id="ARBA00022692"/>
    </source>
</evidence>
<evidence type="ECO:0000256" key="6">
    <source>
        <dbReference type="ARBA" id="ARBA00022989"/>
    </source>
</evidence>
<evidence type="ECO:0000313" key="8">
    <source>
        <dbReference type="EMBL" id="VDP23775.1"/>
    </source>
</evidence>
<comment type="pathway">
    <text evidence="2">Glycolipid biosynthesis; glycosylphosphatidylinositol-anchor biosynthesis.</text>
</comment>
<keyword evidence="3" id="KW-0337">GPI-anchor biosynthesis</keyword>
<evidence type="ECO:0000256" key="3">
    <source>
        <dbReference type="ARBA" id="ARBA00022502"/>
    </source>
</evidence>
<evidence type="ECO:0000256" key="5">
    <source>
        <dbReference type="ARBA" id="ARBA00022824"/>
    </source>
</evidence>
<keyword evidence="4" id="KW-0812">Transmembrane</keyword>
<evidence type="ECO:0000256" key="1">
    <source>
        <dbReference type="ARBA" id="ARBA00004477"/>
    </source>
</evidence>
<dbReference type="InterPro" id="IPR052220">
    <property type="entry name" value="METTL25"/>
</dbReference>
<dbReference type="PANTHER" id="PTHR12496:SF0">
    <property type="entry name" value="METHYLTRANSFERASE DOMAIN-CONTAINING PROTEIN"/>
    <property type="match status" value="1"/>
</dbReference>
<protein>
    <submittedName>
        <fullName evidence="8">Uncharacterized protein</fullName>
    </submittedName>
</protein>
<evidence type="ECO:0000256" key="7">
    <source>
        <dbReference type="ARBA" id="ARBA00023136"/>
    </source>
</evidence>
<keyword evidence="6" id="KW-1133">Transmembrane helix</keyword>
<dbReference type="InterPro" id="IPR009580">
    <property type="entry name" value="GPI_biosynthesis_protein_Pig-F"/>
</dbReference>
<accession>A0A183MMY4</accession>
<sequence>MHDRAPSARLPEEKFVAFIGYGCVIGAWLSAGFLVLDWDRPWQAWPIPCIVGAVLGTFTGWCFDTSLVEFVLVYIYVHNMSSNSLNELIHNLLIFILEYNWIYNFHWIGDLCKINKDSSNLCISSIIESLPTSWKNVLKTASLQELQMFVLGTSNLSHWPNSLINLSIQCRQFTRLLFQYIIFKPNKQFPCCYFNSNSICTDLIRCKEMNNIEKNYLIKLSKKKSYELKQISILIQTILLSVENSTTMTTATATTTATTTTTATMTTTTTPTTTTNSNGNNNNNEFVSSSQDIFHFNEFLLNNEYICDHFQNIPLISNESIENSIMKGYLSNYIGYHLILKYGDLFTEPQILAVECDEGLHLKALTNLSQYNSIFQVKSLTSIVKRLLFRVESTNLDLLQTRLYQFTSGYNYLLLGLHCCGDLSQSMIELFHQDCSAKILLLVGCCYHKMTVEKFPTSDYLRKAMLNCDMNFIEKCITPATLRLACQHSPLTWLNWTELDANKHRIRVLARIILDLILIKYNNLSMVFERYKRLDPVTQCDAIKKLLATNYHENDANHNPQSIHFNDVYPHIIIFWQKYLADILCSNQLTNSDLCFTEYYDYFEQIWNLIPGLLALQQLFQPLLETIVLFDRLWYLREYVNVNGKYDQDDPYQYSGYIRIFDPVLSPRCMALLVCKK</sequence>
<name>A0A183MMY4_9TREM</name>
<dbReference type="GO" id="GO:0005789">
    <property type="term" value="C:endoplasmic reticulum membrane"/>
    <property type="evidence" value="ECO:0007669"/>
    <property type="project" value="UniProtKB-SubCell"/>
</dbReference>
<reference evidence="8 9" key="1">
    <citation type="submission" date="2018-11" db="EMBL/GenBank/DDBJ databases">
        <authorList>
            <consortium name="Pathogen Informatics"/>
        </authorList>
    </citation>
    <scope>NUCLEOTIDE SEQUENCE [LARGE SCALE GENOMIC DNA]</scope>
    <source>
        <strain evidence="8 9">Zambia</strain>
    </source>
</reference>
<dbReference type="PANTHER" id="PTHR12496">
    <property type="entry name" value="CGI-41 METHYLTRANSFERASE"/>
    <property type="match status" value="1"/>
</dbReference>
<keyword evidence="5" id="KW-0256">Endoplasmic reticulum</keyword>
<keyword evidence="7" id="KW-0472">Membrane</keyword>
<dbReference type="UniPathway" id="UPA00196"/>
<dbReference type="EMBL" id="UZAI01017366">
    <property type="protein sequence ID" value="VDP23775.1"/>
    <property type="molecule type" value="Genomic_DNA"/>
</dbReference>